<feature type="compositionally biased region" description="Basic residues" evidence="1">
    <location>
        <begin position="38"/>
        <end position="48"/>
    </location>
</feature>
<proteinExistence type="predicted"/>
<gene>
    <name evidence="2" type="ORF">VSH64_08675</name>
</gene>
<evidence type="ECO:0000313" key="3">
    <source>
        <dbReference type="Proteomes" id="UP001330812"/>
    </source>
</evidence>
<name>A0ABZ1IDM5_9PSEU</name>
<organism evidence="2 3">
    <name type="scientific">Amycolatopsis rhabdoformis</name>
    <dbReference type="NCBI Taxonomy" id="1448059"/>
    <lineage>
        <taxon>Bacteria</taxon>
        <taxon>Bacillati</taxon>
        <taxon>Actinomycetota</taxon>
        <taxon>Actinomycetes</taxon>
        <taxon>Pseudonocardiales</taxon>
        <taxon>Pseudonocardiaceae</taxon>
        <taxon>Amycolatopsis</taxon>
    </lineage>
</organism>
<evidence type="ECO:0000256" key="1">
    <source>
        <dbReference type="SAM" id="MobiDB-lite"/>
    </source>
</evidence>
<evidence type="ECO:0000313" key="2">
    <source>
        <dbReference type="EMBL" id="WSE32181.1"/>
    </source>
</evidence>
<sequence>MRVQEDPQHQREPEARLRSYRPVRVFDEKGCPSALRSGRNRGQPHRVA</sequence>
<protein>
    <submittedName>
        <fullName evidence="2">Uncharacterized protein</fullName>
    </submittedName>
</protein>
<feature type="compositionally biased region" description="Basic and acidic residues" evidence="1">
    <location>
        <begin position="1"/>
        <end position="17"/>
    </location>
</feature>
<dbReference type="Proteomes" id="UP001330812">
    <property type="component" value="Chromosome"/>
</dbReference>
<keyword evidence="3" id="KW-1185">Reference proteome</keyword>
<feature type="region of interest" description="Disordered" evidence="1">
    <location>
        <begin position="1"/>
        <end position="48"/>
    </location>
</feature>
<accession>A0ABZ1IDM5</accession>
<reference evidence="2 3" key="1">
    <citation type="journal article" date="2015" name="Int. J. Syst. Evol. Microbiol.">
        <title>Amycolatopsis rhabdoformis sp. nov., an actinomycete isolated from a tropical forest soil.</title>
        <authorList>
            <person name="Souza W.R."/>
            <person name="Silva R.E."/>
            <person name="Goodfellow M."/>
            <person name="Busarakam K."/>
            <person name="Figueiro F.S."/>
            <person name="Ferreira D."/>
            <person name="Rodrigues-Filho E."/>
            <person name="Moraes L.A.B."/>
            <person name="Zucchi T.D."/>
        </authorList>
    </citation>
    <scope>NUCLEOTIDE SEQUENCE [LARGE SCALE GENOMIC DNA]</scope>
    <source>
        <strain evidence="2 3">NCIMB 14900</strain>
    </source>
</reference>
<dbReference type="EMBL" id="CP142149">
    <property type="protein sequence ID" value="WSE32181.1"/>
    <property type="molecule type" value="Genomic_DNA"/>
</dbReference>